<dbReference type="PANTHER" id="PTHR30520:SF8">
    <property type="entry name" value="NITRITE TRANSPORTER NIRC"/>
    <property type="match status" value="1"/>
</dbReference>
<protein>
    <submittedName>
        <fullName evidence="7">Formate/nitrite transporter family protein</fullName>
    </submittedName>
</protein>
<proteinExistence type="inferred from homology"/>
<reference evidence="7 8" key="1">
    <citation type="submission" date="2021-02" db="EMBL/GenBank/DDBJ databases">
        <title>Complete Genome Sequence of Arcanobacterium phocisimile strain DSM 26142T from a harbour seal.</title>
        <authorList>
            <person name="Borowiak M."/>
            <person name="Alssahen M."/>
            <person name="Malorny B."/>
            <person name="Laemmler C."/>
            <person name="Siebert U."/>
            <person name="Ploetz M."/>
            <person name="Abdulmawjood A."/>
        </authorList>
    </citation>
    <scope>NUCLEOTIDE SEQUENCE [LARGE SCALE GENOMIC DNA]</scope>
    <source>
        <strain evidence="7 8">DSM 26142</strain>
    </source>
</reference>
<dbReference type="PANTHER" id="PTHR30520">
    <property type="entry name" value="FORMATE TRANSPORTER-RELATED"/>
    <property type="match status" value="1"/>
</dbReference>
<evidence type="ECO:0000256" key="4">
    <source>
        <dbReference type="ARBA" id="ARBA00023136"/>
    </source>
</evidence>
<comment type="similarity">
    <text evidence="5">Belongs to the FNT transporter (TC 1.A.16) family.</text>
</comment>
<dbReference type="RefSeq" id="WP_204425139.1">
    <property type="nucleotide sequence ID" value="NZ_CP070228.1"/>
</dbReference>
<feature type="transmembrane region" description="Helical" evidence="6">
    <location>
        <begin position="62"/>
        <end position="84"/>
    </location>
</feature>
<evidence type="ECO:0000256" key="5">
    <source>
        <dbReference type="ARBA" id="ARBA00049660"/>
    </source>
</evidence>
<keyword evidence="2 6" id="KW-0812">Transmembrane</keyword>
<feature type="transmembrane region" description="Helical" evidence="6">
    <location>
        <begin position="28"/>
        <end position="50"/>
    </location>
</feature>
<keyword evidence="8" id="KW-1185">Reference proteome</keyword>
<evidence type="ECO:0000256" key="1">
    <source>
        <dbReference type="ARBA" id="ARBA00004141"/>
    </source>
</evidence>
<comment type="subcellular location">
    <subcellularLocation>
        <location evidence="1">Membrane</location>
        <topology evidence="1">Multi-pass membrane protein</topology>
    </subcellularLocation>
</comment>
<feature type="transmembrane region" description="Helical" evidence="6">
    <location>
        <begin position="188"/>
        <end position="208"/>
    </location>
</feature>
<organism evidence="7 8">
    <name type="scientific">Arcanobacterium phocisimile</name>
    <dbReference type="NCBI Taxonomy" id="1302235"/>
    <lineage>
        <taxon>Bacteria</taxon>
        <taxon>Bacillati</taxon>
        <taxon>Actinomycetota</taxon>
        <taxon>Actinomycetes</taxon>
        <taxon>Actinomycetales</taxon>
        <taxon>Actinomycetaceae</taxon>
        <taxon>Arcanobacterium</taxon>
    </lineage>
</organism>
<dbReference type="Gene3D" id="1.20.1080.10">
    <property type="entry name" value="Glycerol uptake facilitator protein"/>
    <property type="match status" value="1"/>
</dbReference>
<dbReference type="InterPro" id="IPR000292">
    <property type="entry name" value="For/NO2_transpt"/>
</dbReference>
<sequence>METLTQTLDKQAAVGAAKSTKANNFGGYLAGGALAGAFVGIGCLFMYAGVSGMYVHGSDLTGTMMGLVFGIGLVLVVFAGGELATSGMMIMPLATIRGTVSTMRAAWMIIFMLLGNLVGSIAISAMITAANVFKKDSLNYQMLEAVVSGKLHKDYSEVFFRAIMCNVMVCLAIWTISRMKNEVAQIIVIGWAITVFVAAGFEHVVANMTSFSLAMMNGVEGVNFGNSALSLLVAGAGNIVGGMVVVGGSFVLAARMEA</sequence>
<feature type="transmembrane region" description="Helical" evidence="6">
    <location>
        <begin position="228"/>
        <end position="254"/>
    </location>
</feature>
<evidence type="ECO:0000313" key="7">
    <source>
        <dbReference type="EMBL" id="QRV02610.1"/>
    </source>
</evidence>
<dbReference type="InterPro" id="IPR024002">
    <property type="entry name" value="For/NO2_transpt_CS"/>
</dbReference>
<dbReference type="EMBL" id="CP070228">
    <property type="protein sequence ID" value="QRV02610.1"/>
    <property type="molecule type" value="Genomic_DNA"/>
</dbReference>
<evidence type="ECO:0000313" key="8">
    <source>
        <dbReference type="Proteomes" id="UP000602653"/>
    </source>
</evidence>
<evidence type="ECO:0000256" key="6">
    <source>
        <dbReference type="SAM" id="Phobius"/>
    </source>
</evidence>
<accession>A0ABX7IIQ8</accession>
<dbReference type="InterPro" id="IPR023271">
    <property type="entry name" value="Aquaporin-like"/>
</dbReference>
<dbReference type="PROSITE" id="PS01006">
    <property type="entry name" value="FORMATE_NITRITE_TP_2"/>
    <property type="match status" value="1"/>
</dbReference>
<evidence type="ECO:0000256" key="3">
    <source>
        <dbReference type="ARBA" id="ARBA00022989"/>
    </source>
</evidence>
<keyword evidence="4 6" id="KW-0472">Membrane</keyword>
<dbReference type="Proteomes" id="UP000602653">
    <property type="component" value="Chromosome"/>
</dbReference>
<gene>
    <name evidence="7" type="ORF">JTE88_02365</name>
</gene>
<feature type="transmembrane region" description="Helical" evidence="6">
    <location>
        <begin position="158"/>
        <end position="176"/>
    </location>
</feature>
<feature type="transmembrane region" description="Helical" evidence="6">
    <location>
        <begin position="105"/>
        <end position="133"/>
    </location>
</feature>
<evidence type="ECO:0000256" key="2">
    <source>
        <dbReference type="ARBA" id="ARBA00022692"/>
    </source>
</evidence>
<name>A0ABX7IIQ8_9ACTO</name>
<dbReference type="Pfam" id="PF01226">
    <property type="entry name" value="Form_Nir_trans"/>
    <property type="match status" value="1"/>
</dbReference>
<keyword evidence="3 6" id="KW-1133">Transmembrane helix</keyword>